<dbReference type="InterPro" id="IPR026956">
    <property type="entry name" value="D-ser_dehydrat-like_dom"/>
</dbReference>
<dbReference type="Gene3D" id="3.20.20.10">
    <property type="entry name" value="Alanine racemase"/>
    <property type="match status" value="1"/>
</dbReference>
<dbReference type="Pfam" id="PF01168">
    <property type="entry name" value="Ala_racemase_N"/>
    <property type="match status" value="1"/>
</dbReference>
<dbReference type="EMBL" id="NSJV01000574">
    <property type="protein sequence ID" value="PAU45234.1"/>
    <property type="molecule type" value="Genomic_DNA"/>
</dbReference>
<feature type="compositionally biased region" description="Basic and acidic residues" evidence="3">
    <location>
        <begin position="10"/>
        <end position="21"/>
    </location>
</feature>
<dbReference type="SMART" id="SM01119">
    <property type="entry name" value="D-ser_dehydrat"/>
    <property type="match status" value="1"/>
</dbReference>
<dbReference type="SUPFAM" id="SSF51419">
    <property type="entry name" value="PLP-binding barrel"/>
    <property type="match status" value="1"/>
</dbReference>
<dbReference type="InterPro" id="IPR042208">
    <property type="entry name" value="D-ser_dehydrat-like_sf"/>
</dbReference>
<keyword evidence="6" id="KW-1185">Reference proteome</keyword>
<dbReference type="Pfam" id="PF14031">
    <property type="entry name" value="D-ser_dehydrat"/>
    <property type="match status" value="1"/>
</dbReference>
<evidence type="ECO:0000259" key="4">
    <source>
        <dbReference type="SMART" id="SM01119"/>
    </source>
</evidence>
<accession>A0A2A2D147</accession>
<sequence length="404" mass="43713">MSRMLYAPSDIEHAQSTRERTSGGPMNHDPVLPELRLNLRALEHNVELMAAWCREQGVELAPHIKTTMTRPIVERQLAAGAWGVTVATVRQAGIAVEWGIRRVLIANEVVRDADLTTLRQWLDTVPDLELYCLVDSHAGLGLARSALRGAANPLRILIDVGTPEGRTGVREPAEAHALGEAVADPDAAPGLLLAGVAGYEGVRPNRRDTDTLADVDAHCRRTAEVLHGLAPLIRSGRPVLSMGGSAFPDRAVEAYRELSARPDGPAPVFVLRSGCYVTHDHGTYRQVTPFPGLEGALTVRAVVLSTPEPGRAVLGAGKRELPYDAGLPVLLGARTPGAPFRATTGTAVQIFDHHLTLTDAHDLRVGDEVDLGISHPCSAFDKWPDITVVDEEGTFREVWHPRFR</sequence>
<evidence type="ECO:0000256" key="3">
    <source>
        <dbReference type="SAM" id="MobiDB-lite"/>
    </source>
</evidence>
<protein>
    <recommendedName>
        <fullName evidence="4">D-serine dehydratase-like domain-containing protein</fullName>
    </recommendedName>
</protein>
<dbReference type="InterPro" id="IPR029066">
    <property type="entry name" value="PLP-binding_barrel"/>
</dbReference>
<organism evidence="5 6">
    <name type="scientific">Streptomyces albireticuli</name>
    <dbReference type="NCBI Taxonomy" id="1940"/>
    <lineage>
        <taxon>Bacteria</taxon>
        <taxon>Bacillati</taxon>
        <taxon>Actinomycetota</taxon>
        <taxon>Actinomycetes</taxon>
        <taxon>Kitasatosporales</taxon>
        <taxon>Streptomycetaceae</taxon>
        <taxon>Streptomyces</taxon>
    </lineage>
</organism>
<feature type="domain" description="D-serine dehydratase-like" evidence="4">
    <location>
        <begin position="296"/>
        <end position="390"/>
    </location>
</feature>
<gene>
    <name evidence="5" type="ORF">CK936_30660</name>
</gene>
<dbReference type="InterPro" id="IPR051466">
    <property type="entry name" value="D-amino_acid_metab_enzyme"/>
</dbReference>
<evidence type="ECO:0000256" key="2">
    <source>
        <dbReference type="ARBA" id="ARBA00023239"/>
    </source>
</evidence>
<dbReference type="GO" id="GO:0016829">
    <property type="term" value="F:lyase activity"/>
    <property type="evidence" value="ECO:0007669"/>
    <property type="project" value="UniProtKB-KW"/>
</dbReference>
<keyword evidence="2" id="KW-0456">Lyase</keyword>
<reference evidence="5 6" key="1">
    <citation type="submission" date="2017-08" db="EMBL/GenBank/DDBJ databases">
        <title>Genome sequence of Streptomyces albireticuli NRRL B-1670.</title>
        <authorList>
            <person name="Graham D.E."/>
            <person name="Mahan K.M."/>
            <person name="Klingeman D.M."/>
            <person name="Hettich R.L."/>
            <person name="Parry R.J."/>
            <person name="Spain J.C."/>
        </authorList>
    </citation>
    <scope>NUCLEOTIDE SEQUENCE [LARGE SCALE GENOMIC DNA]</scope>
    <source>
        <strain evidence="5 6">NRRL B-1670</strain>
    </source>
</reference>
<dbReference type="PANTHER" id="PTHR28004:SF8">
    <property type="entry name" value="D-SERINE DEAMINASE"/>
    <property type="match status" value="1"/>
</dbReference>
<dbReference type="Gene3D" id="2.40.37.20">
    <property type="entry name" value="D-serine dehydratase-like domain"/>
    <property type="match status" value="1"/>
</dbReference>
<name>A0A2A2D147_9ACTN</name>
<dbReference type="InterPro" id="IPR001608">
    <property type="entry name" value="Ala_racemase_N"/>
</dbReference>
<comment type="caution">
    <text evidence="5">The sequence shown here is derived from an EMBL/GenBank/DDBJ whole genome shotgun (WGS) entry which is preliminary data.</text>
</comment>
<evidence type="ECO:0000256" key="1">
    <source>
        <dbReference type="ARBA" id="ARBA00005323"/>
    </source>
</evidence>
<dbReference type="PANTHER" id="PTHR28004">
    <property type="entry name" value="ZGC:162816-RELATED"/>
    <property type="match status" value="1"/>
</dbReference>
<dbReference type="Proteomes" id="UP000218944">
    <property type="component" value="Unassembled WGS sequence"/>
</dbReference>
<evidence type="ECO:0000313" key="5">
    <source>
        <dbReference type="EMBL" id="PAU45234.1"/>
    </source>
</evidence>
<feature type="region of interest" description="Disordered" evidence="3">
    <location>
        <begin position="1"/>
        <end position="28"/>
    </location>
</feature>
<dbReference type="AlphaFoldDB" id="A0A2A2D147"/>
<evidence type="ECO:0000313" key="6">
    <source>
        <dbReference type="Proteomes" id="UP000218944"/>
    </source>
</evidence>
<comment type="similarity">
    <text evidence="1">Belongs to the DSD1 family.</text>
</comment>
<proteinExistence type="inferred from homology"/>